<name>A0ABQ5T3Q8_9CAUL</name>
<evidence type="ECO:0000313" key="2">
    <source>
        <dbReference type="EMBL" id="GLK47395.1"/>
    </source>
</evidence>
<proteinExistence type="predicted"/>
<gene>
    <name evidence="2" type="ORF">GCM10017620_03680</name>
</gene>
<organism evidence="2 3">
    <name type="scientific">Brevundimonas intermedia</name>
    <dbReference type="NCBI Taxonomy" id="74315"/>
    <lineage>
        <taxon>Bacteria</taxon>
        <taxon>Pseudomonadati</taxon>
        <taxon>Pseudomonadota</taxon>
        <taxon>Alphaproteobacteria</taxon>
        <taxon>Caulobacterales</taxon>
        <taxon>Caulobacteraceae</taxon>
        <taxon>Brevundimonas</taxon>
    </lineage>
</organism>
<dbReference type="RefSeq" id="WP_271163768.1">
    <property type="nucleotide sequence ID" value="NZ_BSFD01000001.1"/>
</dbReference>
<keyword evidence="3" id="KW-1185">Reference proteome</keyword>
<evidence type="ECO:0008006" key="4">
    <source>
        <dbReference type="Google" id="ProtNLM"/>
    </source>
</evidence>
<reference evidence="2" key="2">
    <citation type="submission" date="2023-01" db="EMBL/GenBank/DDBJ databases">
        <authorList>
            <person name="Sun Q."/>
            <person name="Evtushenko L."/>
        </authorList>
    </citation>
    <scope>NUCLEOTIDE SEQUENCE</scope>
    <source>
        <strain evidence="2">VKM B-1499</strain>
    </source>
</reference>
<keyword evidence="1" id="KW-0732">Signal</keyword>
<comment type="caution">
    <text evidence="2">The sequence shown here is derived from an EMBL/GenBank/DDBJ whole genome shotgun (WGS) entry which is preliminary data.</text>
</comment>
<evidence type="ECO:0000256" key="1">
    <source>
        <dbReference type="SAM" id="SignalP"/>
    </source>
</evidence>
<sequence length="175" mass="17820">MSVVVGVWMIAALAAGSAVQEPGAAAVPSQVTALAGCWQGAGAVMGKPVTIRLAARPIADGALFLIEADSEATADPADQYAAHLIFGGKSAPEGAVETISAFWADSFGGDYTATGSGAPTADGFEVAYAYPDARFINRWTLGAAELKWTITMRGDAGAEEVFAAYELTRTACAPG</sequence>
<evidence type="ECO:0000313" key="3">
    <source>
        <dbReference type="Proteomes" id="UP001143509"/>
    </source>
</evidence>
<feature type="chain" id="PRO_5047361046" description="DUF1579 domain-containing protein" evidence="1">
    <location>
        <begin position="21"/>
        <end position="175"/>
    </location>
</feature>
<protein>
    <recommendedName>
        <fullName evidence="4">DUF1579 domain-containing protein</fullName>
    </recommendedName>
</protein>
<dbReference type="Proteomes" id="UP001143509">
    <property type="component" value="Unassembled WGS sequence"/>
</dbReference>
<accession>A0ABQ5T3Q8</accession>
<reference evidence="2" key="1">
    <citation type="journal article" date="2014" name="Int. J. Syst. Evol. Microbiol.">
        <title>Complete genome of a new Firmicutes species belonging to the dominant human colonic microbiota ('Ruminococcus bicirculans') reveals two chromosomes and a selective capacity to utilize plant glucans.</title>
        <authorList>
            <consortium name="NISC Comparative Sequencing Program"/>
            <person name="Wegmann U."/>
            <person name="Louis P."/>
            <person name="Goesmann A."/>
            <person name="Henrissat B."/>
            <person name="Duncan S.H."/>
            <person name="Flint H.J."/>
        </authorList>
    </citation>
    <scope>NUCLEOTIDE SEQUENCE</scope>
    <source>
        <strain evidence="2">VKM B-1499</strain>
    </source>
</reference>
<dbReference type="EMBL" id="BSFD01000001">
    <property type="protein sequence ID" value="GLK47395.1"/>
    <property type="molecule type" value="Genomic_DNA"/>
</dbReference>
<feature type="signal peptide" evidence="1">
    <location>
        <begin position="1"/>
        <end position="20"/>
    </location>
</feature>